<feature type="compositionally biased region" description="Pro residues" evidence="1">
    <location>
        <begin position="79"/>
        <end position="88"/>
    </location>
</feature>
<feature type="region of interest" description="Disordered" evidence="1">
    <location>
        <begin position="371"/>
        <end position="450"/>
    </location>
</feature>
<comment type="caution">
    <text evidence="4">The sequence shown here is derived from an EMBL/GenBank/DDBJ whole genome shotgun (WGS) entry which is preliminary data.</text>
</comment>
<feature type="compositionally biased region" description="Low complexity" evidence="1">
    <location>
        <begin position="430"/>
        <end position="450"/>
    </location>
</feature>
<organism evidence="4 5">
    <name type="scientific">Cryptococcus amylolentus CBS 6273</name>
    <dbReference type="NCBI Taxonomy" id="1296118"/>
    <lineage>
        <taxon>Eukaryota</taxon>
        <taxon>Fungi</taxon>
        <taxon>Dikarya</taxon>
        <taxon>Basidiomycota</taxon>
        <taxon>Agaricomycotina</taxon>
        <taxon>Tremellomycetes</taxon>
        <taxon>Tremellales</taxon>
        <taxon>Cryptococcaceae</taxon>
        <taxon>Cryptococcus</taxon>
    </lineage>
</organism>
<feature type="compositionally biased region" description="Low complexity" evidence="1">
    <location>
        <begin position="89"/>
        <end position="104"/>
    </location>
</feature>
<gene>
    <name evidence="4" type="ORF">I350_06139</name>
</gene>
<evidence type="ECO:0000313" key="4">
    <source>
        <dbReference type="EMBL" id="ODO03289.1"/>
    </source>
</evidence>
<feature type="signal peptide" evidence="2">
    <location>
        <begin position="1"/>
        <end position="19"/>
    </location>
</feature>
<evidence type="ECO:0000259" key="3">
    <source>
        <dbReference type="PROSITE" id="PS50188"/>
    </source>
</evidence>
<dbReference type="InterPro" id="IPR043136">
    <property type="entry name" value="B30.2/SPRY_sf"/>
</dbReference>
<dbReference type="SMART" id="SM00449">
    <property type="entry name" value="SPRY"/>
    <property type="match status" value="1"/>
</dbReference>
<proteinExistence type="predicted"/>
<feature type="region of interest" description="Disordered" evidence="1">
    <location>
        <begin position="332"/>
        <end position="352"/>
    </location>
</feature>
<feature type="compositionally biased region" description="Low complexity" evidence="1">
    <location>
        <begin position="839"/>
        <end position="858"/>
    </location>
</feature>
<dbReference type="PANTHER" id="PTHR12864">
    <property type="entry name" value="RAN BINDING PROTEIN 9-RELATED"/>
    <property type="match status" value="1"/>
</dbReference>
<sequence length="967" mass="103650">MSAVVFLRASSLSLPLLYFSPMPPPNPPPLDPFPPLSRSAPAQPSRASYASILRGTSPAGEDDIDRQDVLDDLNDYHRPPPPPPPMPPRQSSSSNPSAGPSILSTPSSGVAQGRSVAQGARNPPHQSLTPTSGAVPPTNLSPPTPSPTRAARAARRAAEAGAVGQEEGGESGSSFTLEDMLGNVPPPEVFQVGGRRGGSVGTQRAARTSLPALVNPSGPRAGEGLLRLVSDLHNARQRNTTSSDNLPSRRYSARPIIPLNLSDSDGSMTEGEDDAPAASAIRTRLARPAGMGGGASGRNGGGDHDNLEEWLDASIFNESRLLDEMRANPLGRERDAERQGQGDEGAHLHRGGNNRRREYLEWMDHIGDLRHSLPHPPLPPRAEGLPPTNTDLASASHPYLVSLTGTRRERSSSSSTPRKRPRPSSPPPHRASYLSHSTLPSSTPLPSSFVPPLTRSHLTLTTHISPSYGPAPLITFKGHHPTREDADATALLTEQPIPLAAGIHYYEAEVLSQGEEGYMSVGWMVKGRNLRRLVGWTAGTWGWHGDDGMLFRGQGAGEPFSEGWGEGDTVGCGVDYIKKTAFFTKNGRLMGTKLIDLPSELHPAVGLRTVGESIAVNFSGPFKYDIDSRVRDAKEEVIREVKGTEVANVVRVVDQLPRPMASPSEVAKEENMDIDLPPSPSHRGKSTPSPLGAPSLTPLDPSEKVSAAFVLDHLLHHGHDRAAAMLRQGMARRKVMPGMRPKEEGFTEKSAKFPSFGSLQDGKPPVLSDFPSTLSAAHFVASLIRTPFDHSLFNTFWRDLLDQGPVSDTRDSLEWRGLLWQFLFVSTNGGGVVDENSAPSTSSFPNINPINSSNTDTDPDSASLSLGLKLSSLIAHHKLPPADVAVVKEAFGALADPGGEGWKSGERWRGWREKFADDYVAWVRQTSNAKAQSHLEAAIGQTQAVLRMLAQNQGKTGAAFVGVADVL</sequence>
<dbReference type="InterPro" id="IPR001870">
    <property type="entry name" value="B30.2/SPRY"/>
</dbReference>
<feature type="compositionally biased region" description="Low complexity" evidence="1">
    <location>
        <begin position="36"/>
        <end position="51"/>
    </location>
</feature>
<feature type="chain" id="PRO_5009130511" description="B30.2/SPRY domain-containing protein" evidence="2">
    <location>
        <begin position="20"/>
        <end position="967"/>
    </location>
</feature>
<dbReference type="EMBL" id="MEKH01000009">
    <property type="protein sequence ID" value="ODO03289.1"/>
    <property type="molecule type" value="Genomic_DNA"/>
</dbReference>
<protein>
    <recommendedName>
        <fullName evidence="3">B30.2/SPRY domain-containing protein</fullName>
    </recommendedName>
</protein>
<feature type="compositionally biased region" description="Basic and acidic residues" evidence="1">
    <location>
        <begin position="66"/>
        <end position="78"/>
    </location>
</feature>
<feature type="region of interest" description="Disordered" evidence="1">
    <location>
        <begin position="836"/>
        <end position="858"/>
    </location>
</feature>
<dbReference type="SUPFAM" id="SSF49899">
    <property type="entry name" value="Concanavalin A-like lectins/glucanases"/>
    <property type="match status" value="1"/>
</dbReference>
<evidence type="ECO:0000313" key="5">
    <source>
        <dbReference type="Proteomes" id="UP000095149"/>
    </source>
</evidence>
<feature type="domain" description="B30.2/SPRY" evidence="3">
    <location>
        <begin position="427"/>
        <end position="623"/>
    </location>
</feature>
<dbReference type="Proteomes" id="UP000095149">
    <property type="component" value="Unassembled WGS sequence"/>
</dbReference>
<dbReference type="InterPro" id="IPR050618">
    <property type="entry name" value="Ubq-SigPath_Reg"/>
</dbReference>
<evidence type="ECO:0000256" key="1">
    <source>
        <dbReference type="SAM" id="MobiDB-lite"/>
    </source>
</evidence>
<dbReference type="PROSITE" id="PS50188">
    <property type="entry name" value="B302_SPRY"/>
    <property type="match status" value="1"/>
</dbReference>
<dbReference type="OrthoDB" id="25503at2759"/>
<dbReference type="InterPro" id="IPR013320">
    <property type="entry name" value="ConA-like_dom_sf"/>
</dbReference>
<feature type="compositionally biased region" description="Gly residues" evidence="1">
    <location>
        <begin position="290"/>
        <end position="300"/>
    </location>
</feature>
<evidence type="ECO:0000256" key="2">
    <source>
        <dbReference type="SAM" id="SignalP"/>
    </source>
</evidence>
<reference evidence="4 5" key="1">
    <citation type="submission" date="2016-06" db="EMBL/GenBank/DDBJ databases">
        <title>Evolution of pathogenesis and genome organization in the Tremellales.</title>
        <authorList>
            <person name="Cuomo C."/>
            <person name="Litvintseva A."/>
            <person name="Heitman J."/>
            <person name="Chen Y."/>
            <person name="Sun S."/>
            <person name="Springer D."/>
            <person name="Dromer F."/>
            <person name="Young S."/>
            <person name="Zeng Q."/>
            <person name="Chapman S."/>
            <person name="Gujja S."/>
            <person name="Saif S."/>
            <person name="Birren B."/>
        </authorList>
    </citation>
    <scope>NUCLEOTIDE SEQUENCE [LARGE SCALE GENOMIC DNA]</scope>
    <source>
        <strain evidence="4 5">CBS 6273</strain>
    </source>
</reference>
<feature type="compositionally biased region" description="Basic and acidic residues" evidence="1">
    <location>
        <begin position="332"/>
        <end position="347"/>
    </location>
</feature>
<dbReference type="AlphaFoldDB" id="A0A1E3JQY6"/>
<name>A0A1E3JQY6_9TREE</name>
<feature type="region of interest" description="Disordered" evidence="1">
    <location>
        <begin position="23"/>
        <end position="220"/>
    </location>
</feature>
<feature type="region of interest" description="Disordered" evidence="1">
    <location>
        <begin position="285"/>
        <end position="306"/>
    </location>
</feature>
<dbReference type="Gene3D" id="2.60.120.920">
    <property type="match status" value="1"/>
</dbReference>
<accession>A0A1E3JQY6</accession>
<keyword evidence="2" id="KW-0732">Signal</keyword>
<feature type="compositionally biased region" description="Pro residues" evidence="1">
    <location>
        <begin position="23"/>
        <end position="35"/>
    </location>
</feature>
<dbReference type="Pfam" id="PF00622">
    <property type="entry name" value="SPRY"/>
    <property type="match status" value="1"/>
</dbReference>
<dbReference type="InterPro" id="IPR003877">
    <property type="entry name" value="SPRY_dom"/>
</dbReference>
<feature type="region of interest" description="Disordered" evidence="1">
    <location>
        <begin position="660"/>
        <end position="698"/>
    </location>
</feature>